<feature type="transmembrane region" description="Helical" evidence="1">
    <location>
        <begin position="49"/>
        <end position="69"/>
    </location>
</feature>
<evidence type="ECO:0000313" key="2">
    <source>
        <dbReference type="EMBL" id="KOG32114.1"/>
    </source>
</evidence>
<evidence type="ECO:0000313" key="3">
    <source>
        <dbReference type="Proteomes" id="UP000037020"/>
    </source>
</evidence>
<feature type="non-terminal residue" evidence="2">
    <location>
        <position position="1"/>
    </location>
</feature>
<keyword evidence="3" id="KW-1185">Reference proteome</keyword>
<dbReference type="Proteomes" id="UP000037020">
    <property type="component" value="Unassembled WGS sequence"/>
</dbReference>
<protein>
    <submittedName>
        <fullName evidence="2">Membrane protein</fullName>
    </submittedName>
</protein>
<evidence type="ECO:0000256" key="1">
    <source>
        <dbReference type="SAM" id="Phobius"/>
    </source>
</evidence>
<name>A0ABR5IR72_9ACTN</name>
<gene>
    <name evidence="2" type="ORF">ADK38_47970</name>
</gene>
<feature type="non-terminal residue" evidence="2">
    <location>
        <position position="86"/>
    </location>
</feature>
<sequence>LPVVLLQAVTAAGWFRLNGMWPARQGIALAFLAGVVADIGLLATDADQAPTVLIGAVGVWILLVVVLQLRSRSTPDERLYGLTAAA</sequence>
<keyword evidence="1" id="KW-0812">Transmembrane</keyword>
<keyword evidence="1" id="KW-1133">Transmembrane helix</keyword>
<dbReference type="EMBL" id="LGUT01004826">
    <property type="protein sequence ID" value="KOG32114.1"/>
    <property type="molecule type" value="Genomic_DNA"/>
</dbReference>
<comment type="caution">
    <text evidence="2">The sequence shown here is derived from an EMBL/GenBank/DDBJ whole genome shotgun (WGS) entry which is preliminary data.</text>
</comment>
<reference evidence="2 3" key="1">
    <citation type="submission" date="2015-07" db="EMBL/GenBank/DDBJ databases">
        <authorList>
            <person name="Ju K.-S."/>
            <person name="Doroghazi J.R."/>
            <person name="Metcalf W.W."/>
        </authorList>
    </citation>
    <scope>NUCLEOTIDE SEQUENCE [LARGE SCALE GENOMIC DNA]</scope>
    <source>
        <strain evidence="2 3">NRRL B-3589</strain>
    </source>
</reference>
<feature type="transmembrane region" description="Helical" evidence="1">
    <location>
        <begin position="26"/>
        <end position="43"/>
    </location>
</feature>
<accession>A0ABR5IR72</accession>
<keyword evidence="1" id="KW-0472">Membrane</keyword>
<organism evidence="2 3">
    <name type="scientific">Streptomyces varsoviensis</name>
    <dbReference type="NCBI Taxonomy" id="67373"/>
    <lineage>
        <taxon>Bacteria</taxon>
        <taxon>Bacillati</taxon>
        <taxon>Actinomycetota</taxon>
        <taxon>Actinomycetes</taxon>
        <taxon>Kitasatosporales</taxon>
        <taxon>Streptomycetaceae</taxon>
        <taxon>Streptomyces</taxon>
    </lineage>
</organism>
<proteinExistence type="predicted"/>